<sequence>GTTDSEFSMIVVVRDAITDFTLYSEKCHSESFENIRDILLKVKDKFGTPSGSISDMRAGILKALAEVFPGIPIRICLLHFLRDLGKDLLYDLHVSLGNEINKREVKSPLKSVLRSIPAYNQATLTEIEQGFCSDRESMEIMAIRKILEPLLTVNGSSGYGFPFSLNHLNFYLSCKEAGKRLSDLSGKISETKSRKLLNSVEYQINRIIKDREIVETASKLSDVNMLFRKIRSAFNVPEKGNLSDNIEDDVSIHDQCNIVIGEMEVYLNVNISSHMFTAAKHIIEKYHEREAMLFANNPEHTIPRTNNNMERFFRRLRRNVRKRSGNTATGSILAQSGVSLALFQNMDNPEYVRVVFGSEDIPSAFARYRKPFRESGMTKSMVMKLVEDGTEMILGKKLHNTPYNKKVMDRAYNSRSMNVS</sequence>
<organism evidence="1">
    <name type="scientific">mine drainage metagenome</name>
    <dbReference type="NCBI Taxonomy" id="410659"/>
    <lineage>
        <taxon>unclassified sequences</taxon>
        <taxon>metagenomes</taxon>
        <taxon>ecological metagenomes</taxon>
    </lineage>
</organism>
<accession>T1BR16</accession>
<gene>
    <name evidence="1" type="ORF">B1B_02187</name>
</gene>
<dbReference type="EMBL" id="AUZY01001293">
    <property type="protein sequence ID" value="EQD75311.1"/>
    <property type="molecule type" value="Genomic_DNA"/>
</dbReference>
<name>T1BR16_9ZZZZ</name>
<proteinExistence type="predicted"/>
<reference evidence="1" key="2">
    <citation type="journal article" date="2014" name="ISME J.">
        <title>Microbial stratification in low pH oxic and suboxic macroscopic growths along an acid mine drainage.</title>
        <authorList>
            <person name="Mendez-Garcia C."/>
            <person name="Mesa V."/>
            <person name="Sprenger R.R."/>
            <person name="Richter M."/>
            <person name="Diez M.S."/>
            <person name="Solano J."/>
            <person name="Bargiela R."/>
            <person name="Golyshina O.V."/>
            <person name="Manteca A."/>
            <person name="Ramos J.L."/>
            <person name="Gallego J.R."/>
            <person name="Llorente I."/>
            <person name="Martins Dos Santos V.A."/>
            <person name="Jensen O.N."/>
            <person name="Pelaez A.I."/>
            <person name="Sanchez J."/>
            <person name="Ferrer M."/>
        </authorList>
    </citation>
    <scope>NUCLEOTIDE SEQUENCE</scope>
</reference>
<feature type="non-terminal residue" evidence="1">
    <location>
        <position position="1"/>
    </location>
</feature>
<reference evidence="1" key="1">
    <citation type="submission" date="2013-08" db="EMBL/GenBank/DDBJ databases">
        <authorList>
            <person name="Mendez C."/>
            <person name="Richter M."/>
            <person name="Ferrer M."/>
            <person name="Sanchez J."/>
        </authorList>
    </citation>
    <scope>NUCLEOTIDE SEQUENCE</scope>
</reference>
<evidence type="ECO:0000313" key="1">
    <source>
        <dbReference type="EMBL" id="EQD75311.1"/>
    </source>
</evidence>
<protein>
    <submittedName>
        <fullName evidence="1">MULE transposase, conserved domain protein</fullName>
    </submittedName>
</protein>
<comment type="caution">
    <text evidence="1">The sequence shown here is derived from an EMBL/GenBank/DDBJ whole genome shotgun (WGS) entry which is preliminary data.</text>
</comment>
<dbReference type="AlphaFoldDB" id="T1BR16"/>